<protein>
    <submittedName>
        <fullName evidence="9">Pyroglutamylated RFamide peptide receptor</fullName>
    </submittedName>
</protein>
<dbReference type="InterPro" id="IPR000276">
    <property type="entry name" value="GPCR_Rhodpsn"/>
</dbReference>
<feature type="domain" description="G-protein coupled receptors family 1 profile" evidence="8">
    <location>
        <begin position="12"/>
        <end position="259"/>
    </location>
</feature>
<dbReference type="GO" id="GO:0016020">
    <property type="term" value="C:membrane"/>
    <property type="evidence" value="ECO:0007669"/>
    <property type="project" value="UniProtKB-SubCell"/>
</dbReference>
<dbReference type="InterPro" id="IPR017452">
    <property type="entry name" value="GPCR_Rhodpsn_7TM"/>
</dbReference>
<reference evidence="9" key="1">
    <citation type="journal article" date="2012" name="Nature">
        <title>The oyster genome reveals stress adaptation and complexity of shell formation.</title>
        <authorList>
            <person name="Zhang G."/>
            <person name="Fang X."/>
            <person name="Guo X."/>
            <person name="Li L."/>
            <person name="Luo R."/>
            <person name="Xu F."/>
            <person name="Yang P."/>
            <person name="Zhang L."/>
            <person name="Wang X."/>
            <person name="Qi H."/>
            <person name="Xiong Z."/>
            <person name="Que H."/>
            <person name="Xie Y."/>
            <person name="Holland P.W."/>
            <person name="Paps J."/>
            <person name="Zhu Y."/>
            <person name="Wu F."/>
            <person name="Chen Y."/>
            <person name="Wang J."/>
            <person name="Peng C."/>
            <person name="Meng J."/>
            <person name="Yang L."/>
            <person name="Liu J."/>
            <person name="Wen B."/>
            <person name="Zhang N."/>
            <person name="Huang Z."/>
            <person name="Zhu Q."/>
            <person name="Feng Y."/>
            <person name="Mount A."/>
            <person name="Hedgecock D."/>
            <person name="Xu Z."/>
            <person name="Liu Y."/>
            <person name="Domazet-Loso T."/>
            <person name="Du Y."/>
            <person name="Sun X."/>
            <person name="Zhang S."/>
            <person name="Liu B."/>
            <person name="Cheng P."/>
            <person name="Jiang X."/>
            <person name="Li J."/>
            <person name="Fan D."/>
            <person name="Wang W."/>
            <person name="Fu W."/>
            <person name="Wang T."/>
            <person name="Wang B."/>
            <person name="Zhang J."/>
            <person name="Peng Z."/>
            <person name="Li Y."/>
            <person name="Li N."/>
            <person name="Wang J."/>
            <person name="Chen M."/>
            <person name="He Y."/>
            <person name="Tan F."/>
            <person name="Song X."/>
            <person name="Zheng Q."/>
            <person name="Huang R."/>
            <person name="Yang H."/>
            <person name="Du X."/>
            <person name="Chen L."/>
            <person name="Yang M."/>
            <person name="Gaffney P.M."/>
            <person name="Wang S."/>
            <person name="Luo L."/>
            <person name="She Z."/>
            <person name="Ming Y."/>
            <person name="Huang W."/>
            <person name="Zhang S."/>
            <person name="Huang B."/>
            <person name="Zhang Y."/>
            <person name="Qu T."/>
            <person name="Ni P."/>
            <person name="Miao G."/>
            <person name="Wang J."/>
            <person name="Wang Q."/>
            <person name="Steinberg C.E."/>
            <person name="Wang H."/>
            <person name="Li N."/>
            <person name="Qian L."/>
            <person name="Zhang G."/>
            <person name="Li Y."/>
            <person name="Yang H."/>
            <person name="Liu X."/>
            <person name="Wang J."/>
            <person name="Yin Y."/>
            <person name="Wang J."/>
        </authorList>
    </citation>
    <scope>NUCLEOTIDE SEQUENCE [LARGE SCALE GENOMIC DNA]</scope>
    <source>
        <strain evidence="9">05x7-T-G4-1.051#20</strain>
    </source>
</reference>
<dbReference type="SUPFAM" id="SSF81321">
    <property type="entry name" value="Family A G protein-coupled receptor-like"/>
    <property type="match status" value="1"/>
</dbReference>
<evidence type="ECO:0000313" key="9">
    <source>
        <dbReference type="EMBL" id="EKC42945.1"/>
    </source>
</evidence>
<keyword evidence="6 9" id="KW-0675">Receptor</keyword>
<evidence type="ECO:0000259" key="8">
    <source>
        <dbReference type="PROSITE" id="PS50262"/>
    </source>
</evidence>
<dbReference type="CDD" id="cd00637">
    <property type="entry name" value="7tm_classA_rhodopsin-like"/>
    <property type="match status" value="1"/>
</dbReference>
<evidence type="ECO:0000256" key="5">
    <source>
        <dbReference type="ARBA" id="ARBA00023136"/>
    </source>
</evidence>
<keyword evidence="5" id="KW-0472">Membrane</keyword>
<dbReference type="Gene3D" id="1.20.1070.10">
    <property type="entry name" value="Rhodopsin 7-helix transmembrane proteins"/>
    <property type="match status" value="1"/>
</dbReference>
<keyword evidence="7" id="KW-0807">Transducer</keyword>
<keyword evidence="4" id="KW-0297">G-protein coupled receptor</keyword>
<gene>
    <name evidence="9" type="ORF">CGI_10028926</name>
</gene>
<dbReference type="AlphaFoldDB" id="K1RMX4"/>
<accession>K1RMX4</accession>
<evidence type="ECO:0000256" key="6">
    <source>
        <dbReference type="ARBA" id="ARBA00023170"/>
    </source>
</evidence>
<dbReference type="HOGENOM" id="CLU_416354_0_0_1"/>
<dbReference type="PANTHER" id="PTHR24243:SF208">
    <property type="entry name" value="PYROKININ-1 RECEPTOR"/>
    <property type="match status" value="1"/>
</dbReference>
<organism evidence="9">
    <name type="scientific">Magallana gigas</name>
    <name type="common">Pacific oyster</name>
    <name type="synonym">Crassostrea gigas</name>
    <dbReference type="NCBI Taxonomy" id="29159"/>
    <lineage>
        <taxon>Eukaryota</taxon>
        <taxon>Metazoa</taxon>
        <taxon>Spiralia</taxon>
        <taxon>Lophotrochozoa</taxon>
        <taxon>Mollusca</taxon>
        <taxon>Bivalvia</taxon>
        <taxon>Autobranchia</taxon>
        <taxon>Pteriomorphia</taxon>
        <taxon>Ostreida</taxon>
        <taxon>Ostreoidea</taxon>
        <taxon>Ostreidae</taxon>
        <taxon>Magallana</taxon>
    </lineage>
</organism>
<dbReference type="InParanoid" id="K1RMX4"/>
<evidence type="ECO:0000256" key="4">
    <source>
        <dbReference type="ARBA" id="ARBA00023040"/>
    </source>
</evidence>
<comment type="subcellular location">
    <subcellularLocation>
        <location evidence="1">Membrane</location>
        <topology evidence="1">Multi-pass membrane protein</topology>
    </subcellularLocation>
</comment>
<evidence type="ECO:0000256" key="2">
    <source>
        <dbReference type="ARBA" id="ARBA00022692"/>
    </source>
</evidence>
<proteinExistence type="predicted"/>
<dbReference type="Pfam" id="PF00001">
    <property type="entry name" value="7tm_1"/>
    <property type="match status" value="1"/>
</dbReference>
<keyword evidence="2" id="KW-0812">Transmembrane</keyword>
<name>K1RMX4_MAGGI</name>
<keyword evidence="3" id="KW-1133">Transmembrane helix</keyword>
<evidence type="ECO:0000256" key="3">
    <source>
        <dbReference type="ARBA" id="ARBA00022989"/>
    </source>
</evidence>
<dbReference type="PROSITE" id="PS50262">
    <property type="entry name" value="G_PROTEIN_RECEP_F1_2"/>
    <property type="match status" value="1"/>
</dbReference>
<dbReference type="GO" id="GO:0004930">
    <property type="term" value="F:G protein-coupled receptor activity"/>
    <property type="evidence" value="ECO:0007669"/>
    <property type="project" value="UniProtKB-KW"/>
</dbReference>
<evidence type="ECO:0000256" key="7">
    <source>
        <dbReference type="ARBA" id="ARBA00023224"/>
    </source>
</evidence>
<dbReference type="PANTHER" id="PTHR24243">
    <property type="entry name" value="G-PROTEIN COUPLED RECEPTOR"/>
    <property type="match status" value="1"/>
</dbReference>
<evidence type="ECO:0000256" key="1">
    <source>
        <dbReference type="ARBA" id="ARBA00004141"/>
    </source>
</evidence>
<sequence length="659" mass="75516">MAVVIWVLGVIGNTVTFFKIVLNKRLRRPVSVSIACLTVADFCSLCMQFIRIPISQCFFLTGIGVKMIVLDITAVAIHSSTMHIVILAAIRYCLIVYPFHTKWRLTSGKVIASSGVSWAISVCLGISYGIYNRKYYNKTIDKQTDAIVQLLIGSYVLLVPVTFFVIFYIKELRTMKKSLLPKRTSKSIISISKMISIILILYCVFILPYVVADLCRVLYFHNVLGDSGDSTVYQSVVIPIYSVAQITILLNYTVNPFIYFLSLESTEYGHPSPRWGEYDTTESGRDHRRSDGLTRFRNNFDCCHQVPLEGRPTERFDGHMIPKPNNVDCSSLTDSKSYRTSSKEREATFEVFPQHQTTRLDEEGNFILEQPTREAINQLRQKMYGNSRYNIIYPENTNPDNLGNSRSLCEAGKPKRVRFADDIGYNLEIKPTPRQDYEAIINLENWPRFEPEPESGPEAFCTYFGHTDNSKACASNYEYPFTVPVPPKHMEDERQMRISDLDKNQNYHFLTAAIYNYRLPSALHQEDFTIADKSTLTHNNDVAPKRTPPSDLVKRHKRPAIPEKLLLDMKNVKDEMRLMEAEAPGISRTISVLQKSDLPCTINQWIDSADSEKLRLKGKSESQKRFHQDHPDPVPDLREHTRYTKKVFFDGFNSCAYRG</sequence>
<dbReference type="EMBL" id="JH817099">
    <property type="protein sequence ID" value="EKC42945.1"/>
    <property type="molecule type" value="Genomic_DNA"/>
</dbReference>